<dbReference type="GO" id="GO:0006508">
    <property type="term" value="P:proteolysis"/>
    <property type="evidence" value="ECO:0007669"/>
    <property type="project" value="InterPro"/>
</dbReference>
<dbReference type="Pfam" id="PF01546">
    <property type="entry name" value="Peptidase_M20"/>
    <property type="match status" value="1"/>
</dbReference>
<dbReference type="InterPro" id="IPR002933">
    <property type="entry name" value="Peptidase_M20"/>
</dbReference>
<dbReference type="GO" id="GO:0070573">
    <property type="term" value="F:metallodipeptidase activity"/>
    <property type="evidence" value="ECO:0007669"/>
    <property type="project" value="TreeGrafter"/>
</dbReference>
<comment type="caution">
    <text evidence="2">The sequence shown here is derived from an EMBL/GenBank/DDBJ whole genome shotgun (WGS) entry which is preliminary data.</text>
</comment>
<protein>
    <submittedName>
        <fullName evidence="2">Peptidase</fullName>
    </submittedName>
</protein>
<dbReference type="Proteomes" id="UP000233350">
    <property type="component" value="Unassembled WGS sequence"/>
</dbReference>
<dbReference type="GeneID" id="97289491"/>
<dbReference type="PRINTS" id="PR00934">
    <property type="entry name" value="XHISDIPTASE"/>
</dbReference>
<keyword evidence="3" id="KW-1185">Reference proteome</keyword>
<dbReference type="PIRSF" id="PIRSF016599">
    <property type="entry name" value="Xaa-His_dipept"/>
    <property type="match status" value="1"/>
</dbReference>
<dbReference type="PANTHER" id="PTHR43501">
    <property type="entry name" value="CYTOSOL NON-SPECIFIC DIPEPTIDASE"/>
    <property type="match status" value="1"/>
</dbReference>
<organism evidence="2 3">
    <name type="scientific">Helicobacter winghamensis</name>
    <dbReference type="NCBI Taxonomy" id="157268"/>
    <lineage>
        <taxon>Bacteria</taxon>
        <taxon>Pseudomonadati</taxon>
        <taxon>Campylobacterota</taxon>
        <taxon>Epsilonproteobacteria</taxon>
        <taxon>Campylobacterales</taxon>
        <taxon>Helicobacteraceae</taxon>
        <taxon>Helicobacter</taxon>
    </lineage>
</organism>
<dbReference type="GO" id="GO:0005829">
    <property type="term" value="C:cytosol"/>
    <property type="evidence" value="ECO:0007669"/>
    <property type="project" value="TreeGrafter"/>
</dbReference>
<reference evidence="2 3" key="1">
    <citation type="submission" date="2016-07" db="EMBL/GenBank/DDBJ databases">
        <title>Detection of Helicobacter winghamensis from caecal content of red fox (Vulpes vulpes).</title>
        <authorList>
            <person name="Zanoni R.G."/>
            <person name="Florio D."/>
            <person name="Caffara M."/>
            <person name="Renzi M."/>
            <person name="Parisi A."/>
            <person name="Pasquali F."/>
            <person name="Manfreda G."/>
        </authorList>
    </citation>
    <scope>NUCLEOTIDE SEQUENCE [LARGE SCALE GENOMIC DNA]</scope>
    <source>
        <strain evidence="2 3">295_13</strain>
    </source>
</reference>
<dbReference type="RefSeq" id="WP_006801893.1">
    <property type="nucleotide sequence ID" value="NZ_CABKOI010000021.1"/>
</dbReference>
<dbReference type="STRING" id="556267.HWAG_00202"/>
<dbReference type="PANTHER" id="PTHR43501:SF1">
    <property type="entry name" value="CYTOSOL NON-SPECIFIC DIPEPTIDASE"/>
    <property type="match status" value="1"/>
</dbReference>
<proteinExistence type="predicted"/>
<sequence length="449" mass="50279">MENLLKKDALDLFLEICKIPHASKNAEPLREWIVRYVKHCGAKVECDRAGNIHCIKGSPKLCLQGHYDMVYVSCNKEFSVEPEFVKEGEKLYLQAKDSSLGADNGIAVACALVALRDCKNIECLFTSDEEVGMVGANHIALKLESKFVLNCDSEEIDEVVCGCAGGYDLEGKITFPLLELPQDCVFYVLESQGFSGGHSGIMIVKKIPNALIECAKIADRLMESGAFIVEFSGGEKRNSIPVFAKLCVAIPKKNLQECESFLKNLRNFSIKKLESKMHYFDAKPLLEAILNLGNGALVMRKDMPILSSNIGILKQSLENQQAVFELIAMGRGNEESLMLGHLQKEKEKLKSLGFSVEVQDYYAPWERENSAFIEQVWEIYKEFSANVELKEIHAGLECGILKQKFPKSNFVSIGPTILNPHSVKERLDVESFEIFKGYLSKILKRFEAI</sequence>
<dbReference type="AlphaFoldDB" id="A0A2N3PJ83"/>
<evidence type="ECO:0000313" key="3">
    <source>
        <dbReference type="Proteomes" id="UP000233350"/>
    </source>
</evidence>
<dbReference type="InterPro" id="IPR001160">
    <property type="entry name" value="Peptidase_M20C"/>
</dbReference>
<accession>A0A2N3PJ83</accession>
<evidence type="ECO:0000313" key="2">
    <source>
        <dbReference type="EMBL" id="PKT81108.1"/>
    </source>
</evidence>
<dbReference type="SUPFAM" id="SSF53187">
    <property type="entry name" value="Zn-dependent exopeptidases"/>
    <property type="match status" value="1"/>
</dbReference>
<keyword evidence="1" id="KW-0378">Hydrolase</keyword>
<dbReference type="EMBL" id="MBPK01000032">
    <property type="protein sequence ID" value="PKT81108.1"/>
    <property type="molecule type" value="Genomic_DNA"/>
</dbReference>
<evidence type="ECO:0000256" key="1">
    <source>
        <dbReference type="ARBA" id="ARBA00022801"/>
    </source>
</evidence>
<gene>
    <name evidence="2" type="ORF">BCM31_04815</name>
</gene>
<dbReference type="OrthoDB" id="9773892at2"/>
<dbReference type="Gene3D" id="3.40.630.10">
    <property type="entry name" value="Zn peptidases"/>
    <property type="match status" value="2"/>
</dbReference>
<name>A0A2N3PJ83_9HELI</name>